<dbReference type="AlphaFoldDB" id="A0A1G4IJ18"/>
<dbReference type="Proteomes" id="UP000195570">
    <property type="component" value="Unassembled WGS sequence"/>
</dbReference>
<name>A0A1G4IJ18_TRYEQ</name>
<dbReference type="VEuPathDB" id="TriTrypDB:TEOVI_000390000"/>
<comment type="caution">
    <text evidence="1">The sequence shown here is derived from an EMBL/GenBank/DDBJ whole genome shotgun (WGS) entry which is preliminary data.</text>
</comment>
<gene>
    <name evidence="1" type="ORF">TEOVI_000390000</name>
</gene>
<dbReference type="GeneID" id="92377840"/>
<evidence type="ECO:0000313" key="2">
    <source>
        <dbReference type="Proteomes" id="UP000195570"/>
    </source>
</evidence>
<dbReference type="EMBL" id="CZPT02001844">
    <property type="protein sequence ID" value="SCU72324.1"/>
    <property type="molecule type" value="Genomic_DNA"/>
</dbReference>
<protein>
    <submittedName>
        <fullName evidence="1">Uncharacterized protein</fullName>
    </submittedName>
</protein>
<reference evidence="1" key="1">
    <citation type="submission" date="2016-09" db="EMBL/GenBank/DDBJ databases">
        <authorList>
            <person name="Hebert L."/>
            <person name="Moumen B."/>
        </authorList>
    </citation>
    <scope>NUCLEOTIDE SEQUENCE [LARGE SCALE GENOMIC DNA]</scope>
    <source>
        <strain evidence="1">OVI</strain>
    </source>
</reference>
<proteinExistence type="predicted"/>
<dbReference type="RefSeq" id="XP_067082836.1">
    <property type="nucleotide sequence ID" value="XM_067226735.1"/>
</dbReference>
<evidence type="ECO:0000313" key="1">
    <source>
        <dbReference type="EMBL" id="SCU72324.1"/>
    </source>
</evidence>
<keyword evidence="2" id="KW-1185">Reference proteome</keyword>
<sequence length="77" mass="8739">MLNRHGTRLDIGTPEDVAELDAAEALRRQYDGAPYPNCPGGSSVPLQERDASCFERHCYPQYYSHHPQQQQQPPSQQ</sequence>
<organism evidence="1 2">
    <name type="scientific">Trypanosoma equiperdum</name>
    <dbReference type="NCBI Taxonomy" id="5694"/>
    <lineage>
        <taxon>Eukaryota</taxon>
        <taxon>Discoba</taxon>
        <taxon>Euglenozoa</taxon>
        <taxon>Kinetoplastea</taxon>
        <taxon>Metakinetoplastina</taxon>
        <taxon>Trypanosomatida</taxon>
        <taxon>Trypanosomatidae</taxon>
        <taxon>Trypanosoma</taxon>
    </lineage>
</organism>
<accession>A0A1G4IJ18</accession>